<dbReference type="EnsemblPlants" id="TuG1812G0400000782.01.T01">
    <property type="protein sequence ID" value="TuG1812G0400000782.01.T01.cds349453"/>
    <property type="gene ID" value="TuG1812G0400000782.01"/>
</dbReference>
<proteinExistence type="predicted"/>
<organism evidence="2 3">
    <name type="scientific">Triticum urartu</name>
    <name type="common">Red wild einkorn</name>
    <name type="synonym">Crithodium urartu</name>
    <dbReference type="NCBI Taxonomy" id="4572"/>
    <lineage>
        <taxon>Eukaryota</taxon>
        <taxon>Viridiplantae</taxon>
        <taxon>Streptophyta</taxon>
        <taxon>Embryophyta</taxon>
        <taxon>Tracheophyta</taxon>
        <taxon>Spermatophyta</taxon>
        <taxon>Magnoliopsida</taxon>
        <taxon>Liliopsida</taxon>
        <taxon>Poales</taxon>
        <taxon>Poaceae</taxon>
        <taxon>BOP clade</taxon>
        <taxon>Pooideae</taxon>
        <taxon>Triticodae</taxon>
        <taxon>Triticeae</taxon>
        <taxon>Triticinae</taxon>
        <taxon>Triticum</taxon>
    </lineage>
</organism>
<evidence type="ECO:0000313" key="2">
    <source>
        <dbReference type="EnsemblPlants" id="TuG1812G0400000782.01.T01.cds349453"/>
    </source>
</evidence>
<keyword evidence="1" id="KW-1133">Transmembrane helix</keyword>
<feature type="transmembrane region" description="Helical" evidence="1">
    <location>
        <begin position="37"/>
        <end position="60"/>
    </location>
</feature>
<protein>
    <submittedName>
        <fullName evidence="2">Uncharacterized protein</fullName>
    </submittedName>
</protein>
<evidence type="ECO:0000313" key="3">
    <source>
        <dbReference type="Proteomes" id="UP000015106"/>
    </source>
</evidence>
<evidence type="ECO:0000256" key="1">
    <source>
        <dbReference type="SAM" id="Phobius"/>
    </source>
</evidence>
<keyword evidence="1" id="KW-0812">Transmembrane</keyword>
<keyword evidence="3" id="KW-1185">Reference proteome</keyword>
<reference evidence="2" key="2">
    <citation type="submission" date="2018-03" db="EMBL/GenBank/DDBJ databases">
        <title>The Triticum urartu genome reveals the dynamic nature of wheat genome evolution.</title>
        <authorList>
            <person name="Ling H."/>
            <person name="Ma B."/>
            <person name="Shi X."/>
            <person name="Liu H."/>
            <person name="Dong L."/>
            <person name="Sun H."/>
            <person name="Cao Y."/>
            <person name="Gao Q."/>
            <person name="Zheng S."/>
            <person name="Li Y."/>
            <person name="Yu Y."/>
            <person name="Du H."/>
            <person name="Qi M."/>
            <person name="Li Y."/>
            <person name="Yu H."/>
            <person name="Cui Y."/>
            <person name="Wang N."/>
            <person name="Chen C."/>
            <person name="Wu H."/>
            <person name="Zhao Y."/>
            <person name="Zhang J."/>
            <person name="Li Y."/>
            <person name="Zhou W."/>
            <person name="Zhang B."/>
            <person name="Hu W."/>
            <person name="Eijk M."/>
            <person name="Tang J."/>
            <person name="Witsenboer H."/>
            <person name="Zhao S."/>
            <person name="Li Z."/>
            <person name="Zhang A."/>
            <person name="Wang D."/>
            <person name="Liang C."/>
        </authorList>
    </citation>
    <scope>NUCLEOTIDE SEQUENCE [LARGE SCALE GENOMIC DNA]</scope>
    <source>
        <strain evidence="2">cv. G1812</strain>
    </source>
</reference>
<reference evidence="2" key="3">
    <citation type="submission" date="2022-06" db="UniProtKB">
        <authorList>
            <consortium name="EnsemblPlants"/>
        </authorList>
    </citation>
    <scope>IDENTIFICATION</scope>
</reference>
<sequence>MLRTVQFVCFLCSCTIIYGMCLILYDQFILSKFFNVFFGIYCQIASTLVSVVFTVTVLNLPKPNHGVIYTLFYQSIK</sequence>
<dbReference type="Gramene" id="TuG1812G0400000782.01.T01">
    <property type="protein sequence ID" value="TuG1812G0400000782.01.T01.cds349453"/>
    <property type="gene ID" value="TuG1812G0400000782.01"/>
</dbReference>
<accession>A0A8R7Q2X9</accession>
<keyword evidence="1" id="KW-0472">Membrane</keyword>
<dbReference type="Proteomes" id="UP000015106">
    <property type="component" value="Chromosome 4"/>
</dbReference>
<dbReference type="AlphaFoldDB" id="A0A8R7Q2X9"/>
<reference evidence="3" key="1">
    <citation type="journal article" date="2013" name="Nature">
        <title>Draft genome of the wheat A-genome progenitor Triticum urartu.</title>
        <authorList>
            <person name="Ling H.Q."/>
            <person name="Zhao S."/>
            <person name="Liu D."/>
            <person name="Wang J."/>
            <person name="Sun H."/>
            <person name="Zhang C."/>
            <person name="Fan H."/>
            <person name="Li D."/>
            <person name="Dong L."/>
            <person name="Tao Y."/>
            <person name="Gao C."/>
            <person name="Wu H."/>
            <person name="Li Y."/>
            <person name="Cui Y."/>
            <person name="Guo X."/>
            <person name="Zheng S."/>
            <person name="Wang B."/>
            <person name="Yu K."/>
            <person name="Liang Q."/>
            <person name="Yang W."/>
            <person name="Lou X."/>
            <person name="Chen J."/>
            <person name="Feng M."/>
            <person name="Jian J."/>
            <person name="Zhang X."/>
            <person name="Luo G."/>
            <person name="Jiang Y."/>
            <person name="Liu J."/>
            <person name="Wang Z."/>
            <person name="Sha Y."/>
            <person name="Zhang B."/>
            <person name="Wu H."/>
            <person name="Tang D."/>
            <person name="Shen Q."/>
            <person name="Xue P."/>
            <person name="Zou S."/>
            <person name="Wang X."/>
            <person name="Liu X."/>
            <person name="Wang F."/>
            <person name="Yang Y."/>
            <person name="An X."/>
            <person name="Dong Z."/>
            <person name="Zhang K."/>
            <person name="Zhang X."/>
            <person name="Luo M.C."/>
            <person name="Dvorak J."/>
            <person name="Tong Y."/>
            <person name="Wang J."/>
            <person name="Yang H."/>
            <person name="Li Z."/>
            <person name="Wang D."/>
            <person name="Zhang A."/>
            <person name="Wang J."/>
        </authorList>
    </citation>
    <scope>NUCLEOTIDE SEQUENCE</scope>
    <source>
        <strain evidence="3">cv. G1812</strain>
    </source>
</reference>
<feature type="transmembrane region" description="Helical" evidence="1">
    <location>
        <begin position="7"/>
        <end position="25"/>
    </location>
</feature>
<name>A0A8R7Q2X9_TRIUA</name>